<dbReference type="CDD" id="cd12148">
    <property type="entry name" value="fungal_TF_MHR"/>
    <property type="match status" value="1"/>
</dbReference>
<dbReference type="GO" id="GO:0000981">
    <property type="term" value="F:DNA-binding transcription factor activity, RNA polymerase II-specific"/>
    <property type="evidence" value="ECO:0007669"/>
    <property type="project" value="InterPro"/>
</dbReference>
<evidence type="ECO:0000313" key="9">
    <source>
        <dbReference type="Proteomes" id="UP000325780"/>
    </source>
</evidence>
<name>A0A5N6TYZ9_ASPAV</name>
<dbReference type="InterPro" id="IPR007219">
    <property type="entry name" value="XnlR_reg_dom"/>
</dbReference>
<evidence type="ECO:0000256" key="4">
    <source>
        <dbReference type="ARBA" id="ARBA00023163"/>
    </source>
</evidence>
<proteinExistence type="predicted"/>
<dbReference type="GO" id="GO:0008270">
    <property type="term" value="F:zinc ion binding"/>
    <property type="evidence" value="ECO:0007669"/>
    <property type="project" value="InterPro"/>
</dbReference>
<keyword evidence="3" id="KW-0238">DNA-binding</keyword>
<dbReference type="Pfam" id="PF00172">
    <property type="entry name" value="Zn_clus"/>
    <property type="match status" value="1"/>
</dbReference>
<dbReference type="GO" id="GO:0003677">
    <property type="term" value="F:DNA binding"/>
    <property type="evidence" value="ECO:0007669"/>
    <property type="project" value="UniProtKB-KW"/>
</dbReference>
<feature type="region of interest" description="Disordered" evidence="6">
    <location>
        <begin position="55"/>
        <end position="121"/>
    </location>
</feature>
<keyword evidence="9" id="KW-1185">Reference proteome</keyword>
<evidence type="ECO:0000259" key="7">
    <source>
        <dbReference type="PROSITE" id="PS50048"/>
    </source>
</evidence>
<protein>
    <submittedName>
        <fullName evidence="8">Fungal-specific transcription factor domain-containing protein</fullName>
    </submittedName>
</protein>
<dbReference type="InterPro" id="IPR036864">
    <property type="entry name" value="Zn2-C6_fun-type_DNA-bd_sf"/>
</dbReference>
<keyword evidence="5" id="KW-0539">Nucleus</keyword>
<dbReference type="OrthoDB" id="3266505at2759"/>
<dbReference type="SMART" id="SM00906">
    <property type="entry name" value="Fungal_trans"/>
    <property type="match status" value="1"/>
</dbReference>
<dbReference type="GO" id="GO:0006351">
    <property type="term" value="P:DNA-templated transcription"/>
    <property type="evidence" value="ECO:0007669"/>
    <property type="project" value="InterPro"/>
</dbReference>
<dbReference type="SMART" id="SM00066">
    <property type="entry name" value="GAL4"/>
    <property type="match status" value="1"/>
</dbReference>
<dbReference type="CDD" id="cd00067">
    <property type="entry name" value="GAL4"/>
    <property type="match status" value="1"/>
</dbReference>
<evidence type="ECO:0000256" key="2">
    <source>
        <dbReference type="ARBA" id="ARBA00023015"/>
    </source>
</evidence>
<evidence type="ECO:0000313" key="8">
    <source>
        <dbReference type="EMBL" id="KAE8151545.1"/>
    </source>
</evidence>
<dbReference type="GO" id="GO:0009893">
    <property type="term" value="P:positive regulation of metabolic process"/>
    <property type="evidence" value="ECO:0007669"/>
    <property type="project" value="UniProtKB-ARBA"/>
</dbReference>
<dbReference type="InterPro" id="IPR001138">
    <property type="entry name" value="Zn2Cys6_DnaBD"/>
</dbReference>
<dbReference type="PANTHER" id="PTHR46910:SF17">
    <property type="entry name" value="SCFA-RELATED"/>
    <property type="match status" value="1"/>
</dbReference>
<dbReference type="PROSITE" id="PS50048">
    <property type="entry name" value="ZN2_CY6_FUNGAL_2"/>
    <property type="match status" value="1"/>
</dbReference>
<accession>A0A5N6TYZ9</accession>
<dbReference type="InterPro" id="IPR050987">
    <property type="entry name" value="AtrR-like"/>
</dbReference>
<feature type="compositionally biased region" description="Polar residues" evidence="6">
    <location>
        <begin position="104"/>
        <end position="121"/>
    </location>
</feature>
<feature type="domain" description="Zn(2)-C6 fungal-type" evidence="7">
    <location>
        <begin position="11"/>
        <end position="40"/>
    </location>
</feature>
<dbReference type="PROSITE" id="PS00463">
    <property type="entry name" value="ZN2_CY6_FUNGAL_1"/>
    <property type="match status" value="1"/>
</dbReference>
<dbReference type="SUPFAM" id="SSF57701">
    <property type="entry name" value="Zn2/Cys6 DNA-binding domain"/>
    <property type="match status" value="1"/>
</dbReference>
<organism evidence="8 9">
    <name type="scientific">Aspergillus avenaceus</name>
    <dbReference type="NCBI Taxonomy" id="36643"/>
    <lineage>
        <taxon>Eukaryota</taxon>
        <taxon>Fungi</taxon>
        <taxon>Dikarya</taxon>
        <taxon>Ascomycota</taxon>
        <taxon>Pezizomycotina</taxon>
        <taxon>Eurotiomycetes</taxon>
        <taxon>Eurotiomycetidae</taxon>
        <taxon>Eurotiales</taxon>
        <taxon>Aspergillaceae</taxon>
        <taxon>Aspergillus</taxon>
        <taxon>Aspergillus subgen. Circumdati</taxon>
    </lineage>
</organism>
<reference evidence="8 9" key="1">
    <citation type="submission" date="2019-04" db="EMBL/GenBank/DDBJ databases">
        <title>Friends and foes A comparative genomics study of 23 Aspergillus species from section Flavi.</title>
        <authorList>
            <consortium name="DOE Joint Genome Institute"/>
            <person name="Kjaerbolling I."/>
            <person name="Vesth T."/>
            <person name="Frisvad J.C."/>
            <person name="Nybo J.L."/>
            <person name="Theobald S."/>
            <person name="Kildgaard S."/>
            <person name="Isbrandt T."/>
            <person name="Kuo A."/>
            <person name="Sato A."/>
            <person name="Lyhne E.K."/>
            <person name="Kogle M.E."/>
            <person name="Wiebenga A."/>
            <person name="Kun R.S."/>
            <person name="Lubbers R.J."/>
            <person name="Makela M.R."/>
            <person name="Barry K."/>
            <person name="Chovatia M."/>
            <person name="Clum A."/>
            <person name="Daum C."/>
            <person name="Haridas S."/>
            <person name="He G."/>
            <person name="LaButti K."/>
            <person name="Lipzen A."/>
            <person name="Mondo S."/>
            <person name="Riley R."/>
            <person name="Salamov A."/>
            <person name="Simmons B.A."/>
            <person name="Magnuson J.K."/>
            <person name="Henrissat B."/>
            <person name="Mortensen U.H."/>
            <person name="Larsen T.O."/>
            <person name="Devries R.P."/>
            <person name="Grigoriev I.V."/>
            <person name="Machida M."/>
            <person name="Baker S.E."/>
            <person name="Andersen M.R."/>
        </authorList>
    </citation>
    <scope>NUCLEOTIDE SEQUENCE [LARGE SCALE GENOMIC DNA]</scope>
    <source>
        <strain evidence="8 9">IBT 18842</strain>
    </source>
</reference>
<evidence type="ECO:0000256" key="6">
    <source>
        <dbReference type="SAM" id="MobiDB-lite"/>
    </source>
</evidence>
<sequence>MVMSQRRVPRACERCRKQKLKCDPRRPCTLCKRSNVECVAIPTGKWKFYCPETPNGGGNDRGQDGNGDVTNDTTSKRPWTAPQGAEKDAGSPGRKRTRRESVLEATTTESPDSVDASWNPSSTMTMVREAFSRHLASSPQGTDTPAFVATPWTQWSNNSPPGNGKAAGLLVNNHFDRIHWFMLLFHQQQSRDKVCDLYTPEPVGPQRSPSSRLGDIAVLLAVLATSLKYTTDLQKSQMRCFNVDPDILNEKILTNLRLRLLDILALGTLEAVQTCVLLGSYYLFHGEPELAWPLCGCGLRIAQALNLHRKFPYHGTVETTLKPSISARKRCWWAVYEIETFCSMLYGFPLSLSDSDCDVDPLDVYDESSASAIQESLPPRTTLLHYKCAMSTLSSIVKSALVDLYSPTRGHGYKGQRIADQASRLTTLLGRVELLSSRLYKWTEDLPAKLKLGKLDAGSAMGYENGFLDESAPGSAQISFEEHLFRLQALTLKLAFENAKILIHRPLLSFKMISRPRSFKQDRSRGRVDPFTSAINTCRDAALQMSLIGKCPSIRQAADSYAAAFMSLHLFTAAVTISNITSLDPLSPSSHECKLGIRRLVEIQKVLKEKSIVASQGLEITKQLMSLAIRKEMSAIFGDTISESELPTRHTDLRDLSPRRTGQGNMSALTAAELPATANTPVEPADFEQSSQFMGNYGEISPDTNPSMLGLGDLEFRENTSLTQALIDFGQVINLPSASNGDDPTLVSGGEYQGSLENCLVGQDQGWIWGWGL</sequence>
<keyword evidence="2" id="KW-0805">Transcription regulation</keyword>
<dbReference type="EMBL" id="ML742069">
    <property type="protein sequence ID" value="KAE8151545.1"/>
    <property type="molecule type" value="Genomic_DNA"/>
</dbReference>
<dbReference type="AlphaFoldDB" id="A0A5N6TYZ9"/>
<evidence type="ECO:0000256" key="5">
    <source>
        <dbReference type="ARBA" id="ARBA00023242"/>
    </source>
</evidence>
<dbReference type="PANTHER" id="PTHR46910">
    <property type="entry name" value="TRANSCRIPTION FACTOR PDR1"/>
    <property type="match status" value="1"/>
</dbReference>
<dbReference type="Pfam" id="PF04082">
    <property type="entry name" value="Fungal_trans"/>
    <property type="match status" value="1"/>
</dbReference>
<keyword evidence="1" id="KW-0479">Metal-binding</keyword>
<keyword evidence="4" id="KW-0804">Transcription</keyword>
<evidence type="ECO:0000256" key="3">
    <source>
        <dbReference type="ARBA" id="ARBA00023125"/>
    </source>
</evidence>
<dbReference type="Gene3D" id="4.10.240.10">
    <property type="entry name" value="Zn(2)-C6 fungal-type DNA-binding domain"/>
    <property type="match status" value="1"/>
</dbReference>
<dbReference type="Proteomes" id="UP000325780">
    <property type="component" value="Unassembled WGS sequence"/>
</dbReference>
<gene>
    <name evidence="8" type="ORF">BDV25DRAFT_138781</name>
</gene>
<evidence type="ECO:0000256" key="1">
    <source>
        <dbReference type="ARBA" id="ARBA00022723"/>
    </source>
</evidence>